<reference evidence="2 3" key="1">
    <citation type="journal article" date="2013" name="Int. J. Syst. Evol. Microbiol.">
        <title>Hoeflea suaedae sp. nov., an endophytic bacterium isolated from the root of the halophyte Suaeda maritima.</title>
        <authorList>
            <person name="Chung E.J."/>
            <person name="Park J.A."/>
            <person name="Pramanik P."/>
            <person name="Bibi F."/>
            <person name="Jeon C.O."/>
            <person name="Chung Y.R."/>
        </authorList>
    </citation>
    <scope>NUCLEOTIDE SEQUENCE [LARGE SCALE GENOMIC DNA]</scope>
    <source>
        <strain evidence="2 3">YC6898</strain>
    </source>
</reference>
<dbReference type="Proteomes" id="UP000295131">
    <property type="component" value="Unassembled WGS sequence"/>
</dbReference>
<accession>A0A4V3A7H7</accession>
<evidence type="ECO:0000259" key="1">
    <source>
        <dbReference type="Pfam" id="PF20057"/>
    </source>
</evidence>
<dbReference type="AlphaFoldDB" id="A0A4V3A7H7"/>
<dbReference type="RefSeq" id="WP_133283659.1">
    <property type="nucleotide sequence ID" value="NZ_SMSI01000001.1"/>
</dbReference>
<feature type="domain" description="DUF6456" evidence="1">
    <location>
        <begin position="106"/>
        <end position="241"/>
    </location>
</feature>
<dbReference type="InterPro" id="IPR045599">
    <property type="entry name" value="DUF6456"/>
</dbReference>
<sequence length="268" mass="28904">MSRAAERSVISLIRLLASAGGEGCGITDGEAGLAVLTKQDGSRARISTAILLDLERRGIALRRRKRLLLTAAGQAALRRIDAGSDRFAAQHRDIAFRPVEDGGQVAVNLTESPLASLSRLKRKDGECWFAPALIAAGDRLRADFTRGQYMQAMGARLEPVTSRGNAARGGGVAEMTEAALAARMRVEKAMKAVGPELSGLLVDVCCHLKGLELVERERQWPQRSAKLMLLAALNMLARHYEPGGATSRPIRNWGAEGFRPDIEADLRG</sequence>
<keyword evidence="3" id="KW-1185">Reference proteome</keyword>
<gene>
    <name evidence="2" type="ORF">E2A64_06955</name>
</gene>
<dbReference type="Pfam" id="PF20057">
    <property type="entry name" value="DUF6456"/>
    <property type="match status" value="1"/>
</dbReference>
<organism evidence="2 3">
    <name type="scientific">Pseudohoeflea suaedae</name>
    <dbReference type="NCBI Taxonomy" id="877384"/>
    <lineage>
        <taxon>Bacteria</taxon>
        <taxon>Pseudomonadati</taxon>
        <taxon>Pseudomonadota</taxon>
        <taxon>Alphaproteobacteria</taxon>
        <taxon>Hyphomicrobiales</taxon>
        <taxon>Rhizobiaceae</taxon>
        <taxon>Pseudohoeflea</taxon>
    </lineage>
</organism>
<dbReference type="OrthoDB" id="7476630at2"/>
<evidence type="ECO:0000313" key="3">
    <source>
        <dbReference type="Proteomes" id="UP000295131"/>
    </source>
</evidence>
<comment type="caution">
    <text evidence="2">The sequence shown here is derived from an EMBL/GenBank/DDBJ whole genome shotgun (WGS) entry which is preliminary data.</text>
</comment>
<dbReference type="EMBL" id="SMSI01000001">
    <property type="protein sequence ID" value="TDH38825.1"/>
    <property type="molecule type" value="Genomic_DNA"/>
</dbReference>
<name>A0A4V3A7H7_9HYPH</name>
<protein>
    <recommendedName>
        <fullName evidence="1">DUF6456 domain-containing protein</fullName>
    </recommendedName>
</protein>
<proteinExistence type="predicted"/>
<evidence type="ECO:0000313" key="2">
    <source>
        <dbReference type="EMBL" id="TDH38825.1"/>
    </source>
</evidence>